<comment type="caution">
    <text evidence="2">The sequence shown here is derived from an EMBL/GenBank/DDBJ whole genome shotgun (WGS) entry which is preliminary data.</text>
</comment>
<dbReference type="Pfam" id="PF08212">
    <property type="entry name" value="Lipocalin_2"/>
    <property type="match status" value="1"/>
</dbReference>
<keyword evidence="3" id="KW-1185">Reference proteome</keyword>
<evidence type="ECO:0000313" key="2">
    <source>
        <dbReference type="EMBL" id="MCQ4633294.1"/>
    </source>
</evidence>
<proteinExistence type="predicted"/>
<dbReference type="RefSeq" id="WP_256119932.1">
    <property type="nucleotide sequence ID" value="NZ_WHSB02000012.1"/>
</dbReference>
<dbReference type="SUPFAM" id="SSF50814">
    <property type="entry name" value="Lipocalins"/>
    <property type="match status" value="1"/>
</dbReference>
<evidence type="ECO:0000259" key="1">
    <source>
        <dbReference type="Pfam" id="PF08212"/>
    </source>
</evidence>
<dbReference type="Proteomes" id="UP000996601">
    <property type="component" value="Unassembled WGS sequence"/>
</dbReference>
<sequence>MLHSVRLLDTTDSTKIWRKFRGSGHRYPLLIKFNYWVLYKSPDNSWFISASPSMKELWIYSRAVPSKKRLERMVRKASELGYDVRKLEFPAQ</sequence>
<feature type="domain" description="Lipocalin/cytosolic fatty-acid binding" evidence="1">
    <location>
        <begin position="10"/>
        <end position="92"/>
    </location>
</feature>
<accession>A0ABT1RDM6</accession>
<organism evidence="2 3">
    <name type="scientific">Shinella lacus</name>
    <dbReference type="NCBI Taxonomy" id="2654216"/>
    <lineage>
        <taxon>Bacteria</taxon>
        <taxon>Pseudomonadati</taxon>
        <taxon>Pseudomonadota</taxon>
        <taxon>Alphaproteobacteria</taxon>
        <taxon>Hyphomicrobiales</taxon>
        <taxon>Rhizobiaceae</taxon>
        <taxon>Shinella</taxon>
    </lineage>
</organism>
<dbReference type="InterPro" id="IPR000566">
    <property type="entry name" value="Lipocln_cytosolic_FA-bd_dom"/>
</dbReference>
<dbReference type="EMBL" id="WHSB02000012">
    <property type="protein sequence ID" value="MCQ4633294.1"/>
    <property type="molecule type" value="Genomic_DNA"/>
</dbReference>
<evidence type="ECO:0000313" key="3">
    <source>
        <dbReference type="Proteomes" id="UP000996601"/>
    </source>
</evidence>
<gene>
    <name evidence="2" type="ORF">GB927_024845</name>
</gene>
<dbReference type="InterPro" id="IPR012674">
    <property type="entry name" value="Calycin"/>
</dbReference>
<dbReference type="Gene3D" id="2.40.128.20">
    <property type="match status" value="1"/>
</dbReference>
<reference evidence="2" key="1">
    <citation type="submission" date="2021-07" db="EMBL/GenBank/DDBJ databases">
        <title>Shinella sp. nov., a novel member of the genus Shinella from water.</title>
        <authorList>
            <person name="Deng Y."/>
        </authorList>
    </citation>
    <scope>NUCLEOTIDE SEQUENCE</scope>
    <source>
        <strain evidence="2">CPCC 100929</strain>
    </source>
</reference>
<protein>
    <submittedName>
        <fullName evidence="2">Lipocalin family protein</fullName>
    </submittedName>
</protein>
<name>A0ABT1RDM6_9HYPH</name>